<gene>
    <name evidence="2" type="ORF">ILUMI_09628</name>
</gene>
<dbReference type="EMBL" id="VTPC01004946">
    <property type="protein sequence ID" value="KAF2896546.1"/>
    <property type="molecule type" value="Genomic_DNA"/>
</dbReference>
<keyword evidence="3" id="KW-1185">Reference proteome</keyword>
<reference evidence="2" key="1">
    <citation type="submission" date="2019-08" db="EMBL/GenBank/DDBJ databases">
        <title>The genome of the North American firefly Photinus pyralis.</title>
        <authorList>
            <consortium name="Photinus pyralis genome working group"/>
            <person name="Fallon T.R."/>
            <person name="Sander Lower S.E."/>
            <person name="Weng J.-K."/>
        </authorList>
    </citation>
    <scope>NUCLEOTIDE SEQUENCE</scope>
    <source>
        <strain evidence="2">TRF0915ILg1</strain>
        <tissue evidence="2">Whole body</tissue>
    </source>
</reference>
<evidence type="ECO:0000313" key="2">
    <source>
        <dbReference type="EMBL" id="KAF2896546.1"/>
    </source>
</evidence>
<evidence type="ECO:0000256" key="1">
    <source>
        <dbReference type="SAM" id="MobiDB-lite"/>
    </source>
</evidence>
<protein>
    <submittedName>
        <fullName evidence="2">Uncharacterized protein</fullName>
    </submittedName>
</protein>
<dbReference type="Proteomes" id="UP000801492">
    <property type="component" value="Unassembled WGS sequence"/>
</dbReference>
<organism evidence="2 3">
    <name type="scientific">Ignelater luminosus</name>
    <name type="common">Cucubano</name>
    <name type="synonym">Pyrophorus luminosus</name>
    <dbReference type="NCBI Taxonomy" id="2038154"/>
    <lineage>
        <taxon>Eukaryota</taxon>
        <taxon>Metazoa</taxon>
        <taxon>Ecdysozoa</taxon>
        <taxon>Arthropoda</taxon>
        <taxon>Hexapoda</taxon>
        <taxon>Insecta</taxon>
        <taxon>Pterygota</taxon>
        <taxon>Neoptera</taxon>
        <taxon>Endopterygota</taxon>
        <taxon>Coleoptera</taxon>
        <taxon>Polyphaga</taxon>
        <taxon>Elateriformia</taxon>
        <taxon>Elateroidea</taxon>
        <taxon>Elateridae</taxon>
        <taxon>Agrypninae</taxon>
        <taxon>Pyrophorini</taxon>
        <taxon>Ignelater</taxon>
    </lineage>
</organism>
<accession>A0A8K0D3I2</accession>
<dbReference type="AlphaFoldDB" id="A0A8K0D3I2"/>
<name>A0A8K0D3I2_IGNLU</name>
<proteinExistence type="predicted"/>
<evidence type="ECO:0000313" key="3">
    <source>
        <dbReference type="Proteomes" id="UP000801492"/>
    </source>
</evidence>
<feature type="region of interest" description="Disordered" evidence="1">
    <location>
        <begin position="95"/>
        <end position="121"/>
    </location>
</feature>
<sequence length="138" mass="15531">MPGGAVGFETQRLATKICAFRHGQQELEHLFSVKEWRPLRNSLASGTKKCPAPALGFPSPAPHKTWTDEKCYESLEREFCIPVKPIIPPRTSVRHRNIKLQNGSETHPPASSKKVKVTPSRSLSSYTFEQWFADGKEN</sequence>
<comment type="caution">
    <text evidence="2">The sequence shown here is derived from an EMBL/GenBank/DDBJ whole genome shotgun (WGS) entry which is preliminary data.</text>
</comment>